<name>A0A2U8W533_9HYPH</name>
<dbReference type="RefSeq" id="WP_109890019.1">
    <property type="nucleotide sequence ID" value="NZ_CP029550.1"/>
</dbReference>
<dbReference type="GO" id="GO:0004252">
    <property type="term" value="F:serine-type endopeptidase activity"/>
    <property type="evidence" value="ECO:0007669"/>
    <property type="project" value="InterPro"/>
</dbReference>
<dbReference type="PROSITE" id="PS50240">
    <property type="entry name" value="TRYPSIN_DOM"/>
    <property type="match status" value="1"/>
</dbReference>
<sequence length="263" mass="26382">MDSISGRARPIGRRAGGLRVGARLGGFAVALALGSLAGPAGAVVGGREAPEAASGSVMVLSSDGGVCSAVVLAPDTVLTAAHCAAGRAEHRVHYREGAEPVLVELAGRALHPGYDAGAIAGRRRSIDLALLRTATPLPARFAPARLAADGPRAGESLVLSGYGVARPGAARTTGTFRSASLPVVEPYGPSRILVWLKPAAGPSGACQGDSGGPIARGDGAVVAVTAWVGGGPCGAISQGVLVGPQRDWLDRTLQGWGRRAVWE</sequence>
<dbReference type="InterPro" id="IPR018114">
    <property type="entry name" value="TRYPSIN_HIS"/>
</dbReference>
<dbReference type="SMART" id="SM00020">
    <property type="entry name" value="Tryp_SPc"/>
    <property type="match status" value="1"/>
</dbReference>
<keyword evidence="3" id="KW-0378">Hydrolase</keyword>
<evidence type="ECO:0000256" key="2">
    <source>
        <dbReference type="ARBA" id="ARBA00023157"/>
    </source>
</evidence>
<evidence type="ECO:0000256" key="1">
    <source>
        <dbReference type="ARBA" id="ARBA00007664"/>
    </source>
</evidence>
<organism evidence="5 6">
    <name type="scientific">Methylobacterium durans</name>
    <dbReference type="NCBI Taxonomy" id="2202825"/>
    <lineage>
        <taxon>Bacteria</taxon>
        <taxon>Pseudomonadati</taxon>
        <taxon>Pseudomonadota</taxon>
        <taxon>Alphaproteobacteria</taxon>
        <taxon>Hyphomicrobiales</taxon>
        <taxon>Methylobacteriaceae</taxon>
        <taxon>Methylobacterium</taxon>
    </lineage>
</organism>
<evidence type="ECO:0000313" key="5">
    <source>
        <dbReference type="EMBL" id="AWN41215.1"/>
    </source>
</evidence>
<dbReference type="InterPro" id="IPR033116">
    <property type="entry name" value="TRYPSIN_SER"/>
</dbReference>
<dbReference type="AlphaFoldDB" id="A0A2U8W533"/>
<dbReference type="GO" id="GO:0006508">
    <property type="term" value="P:proteolysis"/>
    <property type="evidence" value="ECO:0007669"/>
    <property type="project" value="UniProtKB-KW"/>
</dbReference>
<dbReference type="PROSITE" id="PS00135">
    <property type="entry name" value="TRYPSIN_SER"/>
    <property type="match status" value="1"/>
</dbReference>
<feature type="domain" description="Peptidase S1" evidence="4">
    <location>
        <begin position="43"/>
        <end position="254"/>
    </location>
</feature>
<dbReference type="Pfam" id="PF00089">
    <property type="entry name" value="Trypsin"/>
    <property type="match status" value="1"/>
</dbReference>
<evidence type="ECO:0000259" key="4">
    <source>
        <dbReference type="PROSITE" id="PS50240"/>
    </source>
</evidence>
<dbReference type="OrthoDB" id="267336at2"/>
<dbReference type="InterPro" id="IPR043504">
    <property type="entry name" value="Peptidase_S1_PA_chymotrypsin"/>
</dbReference>
<dbReference type="Proteomes" id="UP000245926">
    <property type="component" value="Chromosome"/>
</dbReference>
<dbReference type="PANTHER" id="PTHR24276:SF98">
    <property type="entry name" value="FI18310P1-RELATED"/>
    <property type="match status" value="1"/>
</dbReference>
<reference evidence="6" key="1">
    <citation type="submission" date="2018-05" db="EMBL/GenBank/DDBJ databases">
        <title>Complete Genome Sequence of Methylobacterium sp. 17SD2-17.</title>
        <authorList>
            <person name="Srinivasan S."/>
        </authorList>
    </citation>
    <scope>NUCLEOTIDE SEQUENCE [LARGE SCALE GENOMIC DNA]</scope>
    <source>
        <strain evidence="6">17SD2-17</strain>
    </source>
</reference>
<evidence type="ECO:0000313" key="6">
    <source>
        <dbReference type="Proteomes" id="UP000245926"/>
    </source>
</evidence>
<dbReference type="EMBL" id="CP029550">
    <property type="protein sequence ID" value="AWN41215.1"/>
    <property type="molecule type" value="Genomic_DNA"/>
</dbReference>
<keyword evidence="3" id="KW-0720">Serine protease</keyword>
<dbReference type="Gene3D" id="2.40.10.10">
    <property type="entry name" value="Trypsin-like serine proteases"/>
    <property type="match status" value="2"/>
</dbReference>
<accession>A0A2U8W533</accession>
<dbReference type="InterPro" id="IPR001254">
    <property type="entry name" value="Trypsin_dom"/>
</dbReference>
<dbReference type="InterPro" id="IPR001314">
    <property type="entry name" value="Peptidase_S1A"/>
</dbReference>
<keyword evidence="6" id="KW-1185">Reference proteome</keyword>
<dbReference type="SUPFAM" id="SSF50494">
    <property type="entry name" value="Trypsin-like serine proteases"/>
    <property type="match status" value="1"/>
</dbReference>
<gene>
    <name evidence="5" type="ORF">DK389_12650</name>
</gene>
<dbReference type="PRINTS" id="PR00722">
    <property type="entry name" value="CHYMOTRYPSIN"/>
</dbReference>
<dbReference type="KEGG" id="mets:DK389_12650"/>
<keyword evidence="3" id="KW-0645">Protease</keyword>
<keyword evidence="2" id="KW-1015">Disulfide bond</keyword>
<dbReference type="InterPro" id="IPR009003">
    <property type="entry name" value="Peptidase_S1_PA"/>
</dbReference>
<dbReference type="PROSITE" id="PS00134">
    <property type="entry name" value="TRYPSIN_HIS"/>
    <property type="match status" value="1"/>
</dbReference>
<comment type="similarity">
    <text evidence="1">Belongs to the peptidase S1 family.</text>
</comment>
<proteinExistence type="inferred from homology"/>
<protein>
    <submittedName>
        <fullName evidence="5">Peptidase S1</fullName>
    </submittedName>
</protein>
<evidence type="ECO:0000256" key="3">
    <source>
        <dbReference type="RuleBase" id="RU363034"/>
    </source>
</evidence>
<dbReference type="InterPro" id="IPR050430">
    <property type="entry name" value="Peptidase_S1"/>
</dbReference>
<dbReference type="PANTHER" id="PTHR24276">
    <property type="entry name" value="POLYSERASE-RELATED"/>
    <property type="match status" value="1"/>
</dbReference>